<dbReference type="InterPro" id="IPR020568">
    <property type="entry name" value="Ribosomal_Su5_D2-typ_SF"/>
</dbReference>
<dbReference type="Pfam" id="PF09186">
    <property type="entry name" value="DUF1949"/>
    <property type="match status" value="1"/>
</dbReference>
<accession>A0AA36Y4Z2</accession>
<dbReference type="GeneID" id="86940384"/>
<dbReference type="InterPro" id="IPR035647">
    <property type="entry name" value="EFG_III/V"/>
</dbReference>
<dbReference type="Gene3D" id="3.30.230.30">
    <property type="entry name" value="Impact, N-terminal domain"/>
    <property type="match status" value="1"/>
</dbReference>
<evidence type="ECO:0000259" key="2">
    <source>
        <dbReference type="Pfam" id="PF01205"/>
    </source>
</evidence>
<dbReference type="SUPFAM" id="SSF54980">
    <property type="entry name" value="EF-G C-terminal domain-like"/>
    <property type="match status" value="1"/>
</dbReference>
<dbReference type="Pfam" id="PF01205">
    <property type="entry name" value="Impact_N"/>
    <property type="match status" value="1"/>
</dbReference>
<evidence type="ECO:0000313" key="4">
    <source>
        <dbReference type="EMBL" id="EHO17004.1"/>
    </source>
</evidence>
<dbReference type="AlphaFoldDB" id="A0AA36Y4Z2"/>
<feature type="domain" description="Impact N-terminal" evidence="2">
    <location>
        <begin position="19"/>
        <end position="124"/>
    </location>
</feature>
<name>A0AA36Y4Z2_9FIRM</name>
<feature type="domain" description="UPF0029" evidence="3">
    <location>
        <begin position="140"/>
        <end position="194"/>
    </location>
</feature>
<evidence type="ECO:0000313" key="5">
    <source>
        <dbReference type="Proteomes" id="UP000018466"/>
    </source>
</evidence>
<dbReference type="Proteomes" id="UP000018466">
    <property type="component" value="Unassembled WGS sequence"/>
</dbReference>
<gene>
    <name evidence="4" type="ORF">HMPREF9623_00603</name>
</gene>
<dbReference type="GO" id="GO:0006446">
    <property type="term" value="P:regulation of translational initiation"/>
    <property type="evidence" value="ECO:0007669"/>
    <property type="project" value="TreeGrafter"/>
</dbReference>
<dbReference type="InterPro" id="IPR001498">
    <property type="entry name" value="Impact_N"/>
</dbReference>
<dbReference type="SUPFAM" id="SSF54211">
    <property type="entry name" value="Ribosomal protein S5 domain 2-like"/>
    <property type="match status" value="1"/>
</dbReference>
<sequence length="221" mass="23757">MPECRYTLLRSGRAELEEKKSRFLAQSFFVRSEAEVAEILTAVRKEHYDARHVCSAYVLFGNPPLEKSSDDGEPAKTAGLPMLDLLRAASLCNTLVTVTRYFGGIKLGTGGLVRAYTAAAKGALEQAVIAELLPAVRLSLTVDYGLYGKVSRLAEDCAGTVLSLDFLAEVSLCLLFRAEDSARFLAALTELSGGSLTPDSAETLTCVERDGKLTPIQLSAC</sequence>
<proteinExistence type="inferred from homology"/>
<protein>
    <recommendedName>
        <fullName evidence="6">Impact N-terminal domain-containing protein</fullName>
    </recommendedName>
</protein>
<comment type="similarity">
    <text evidence="1">Belongs to the IMPACT family.</text>
</comment>
<reference evidence="4 5" key="1">
    <citation type="submission" date="2011-10" db="EMBL/GenBank/DDBJ databases">
        <title>The Genome Sequence of Lachnospiraceae bacterium ACC2.</title>
        <authorList>
            <consortium name="The Broad Institute Genome Sequencing Platform"/>
            <person name="Earl A."/>
            <person name="Ward D."/>
            <person name="Feldgarden M."/>
            <person name="Gevers D."/>
            <person name="Sizova M."/>
            <person name="Hazen A."/>
            <person name="Epstein S."/>
            <person name="Young S.K."/>
            <person name="Zeng Q."/>
            <person name="Gargeya S."/>
            <person name="Fitzgerald M."/>
            <person name="Haas B."/>
            <person name="Abouelleil A."/>
            <person name="Alvarado L."/>
            <person name="Arachchi H.M."/>
            <person name="Berlin A."/>
            <person name="Brown A."/>
            <person name="Chapman S.B."/>
            <person name="Chen Z."/>
            <person name="Dunbar C."/>
            <person name="Freedman E."/>
            <person name="Gearin G."/>
            <person name="Goldberg J."/>
            <person name="Griggs A."/>
            <person name="Gujja S."/>
            <person name="Heiman D."/>
            <person name="Howarth C."/>
            <person name="Larson L."/>
            <person name="Lui A."/>
            <person name="MacDonald P.J.P."/>
            <person name="Montmayeur A."/>
            <person name="Murphy C."/>
            <person name="Neiman D."/>
            <person name="Pearson M."/>
            <person name="Priest M."/>
            <person name="Roberts A."/>
            <person name="Saif S."/>
            <person name="Shea T."/>
            <person name="Shenoy N."/>
            <person name="Sisk P."/>
            <person name="Stolte C."/>
            <person name="Sykes S."/>
            <person name="Wortman J."/>
            <person name="Nusbaum C."/>
            <person name="Birren B."/>
        </authorList>
    </citation>
    <scope>NUCLEOTIDE SEQUENCE [LARGE SCALE GENOMIC DNA]</scope>
    <source>
        <strain evidence="4 5">ACC2</strain>
    </source>
</reference>
<dbReference type="RefSeq" id="WP_009532436.1">
    <property type="nucleotide sequence ID" value="NZ_CAUOLT010000007.1"/>
</dbReference>
<organism evidence="4 5">
    <name type="scientific">Stomatobaculum longum</name>
    <dbReference type="NCBI Taxonomy" id="796942"/>
    <lineage>
        <taxon>Bacteria</taxon>
        <taxon>Bacillati</taxon>
        <taxon>Bacillota</taxon>
        <taxon>Clostridia</taxon>
        <taxon>Lachnospirales</taxon>
        <taxon>Lachnospiraceae</taxon>
        <taxon>Stomatobaculum</taxon>
    </lineage>
</organism>
<evidence type="ECO:0000259" key="3">
    <source>
        <dbReference type="Pfam" id="PF09186"/>
    </source>
</evidence>
<dbReference type="GO" id="GO:0005737">
    <property type="term" value="C:cytoplasm"/>
    <property type="evidence" value="ECO:0007669"/>
    <property type="project" value="TreeGrafter"/>
</dbReference>
<evidence type="ECO:0008006" key="6">
    <source>
        <dbReference type="Google" id="ProtNLM"/>
    </source>
</evidence>
<dbReference type="Gene3D" id="3.30.70.240">
    <property type="match status" value="1"/>
</dbReference>
<comment type="caution">
    <text evidence="4">The sequence shown here is derived from an EMBL/GenBank/DDBJ whole genome shotgun (WGS) entry which is preliminary data.</text>
</comment>
<dbReference type="InterPro" id="IPR023582">
    <property type="entry name" value="Impact"/>
</dbReference>
<dbReference type="InterPro" id="IPR015269">
    <property type="entry name" value="UPF0029_Impact_C"/>
</dbReference>
<dbReference type="PANTHER" id="PTHR16301">
    <property type="entry name" value="IMPACT-RELATED"/>
    <property type="match status" value="1"/>
</dbReference>
<dbReference type="PANTHER" id="PTHR16301:SF20">
    <property type="entry name" value="IMPACT FAMILY MEMBER YIGZ"/>
    <property type="match status" value="1"/>
</dbReference>
<dbReference type="EMBL" id="AGEL01000006">
    <property type="protein sequence ID" value="EHO17004.1"/>
    <property type="molecule type" value="Genomic_DNA"/>
</dbReference>
<keyword evidence="5" id="KW-1185">Reference proteome</keyword>
<dbReference type="InterPro" id="IPR036956">
    <property type="entry name" value="Impact_N_sf"/>
</dbReference>
<evidence type="ECO:0000256" key="1">
    <source>
        <dbReference type="ARBA" id="ARBA00007665"/>
    </source>
</evidence>